<gene>
    <name evidence="1" type="ORF">EEDITHA_LOCUS11552</name>
</gene>
<dbReference type="PANTHER" id="PTHR45913">
    <property type="entry name" value="EPM2A-INTERACTING PROTEIN 1"/>
    <property type="match status" value="1"/>
</dbReference>
<evidence type="ECO:0000313" key="2">
    <source>
        <dbReference type="Proteomes" id="UP001153954"/>
    </source>
</evidence>
<evidence type="ECO:0000313" key="1">
    <source>
        <dbReference type="EMBL" id="CAH2096181.1"/>
    </source>
</evidence>
<accession>A0AAU9U9C9</accession>
<organism evidence="1 2">
    <name type="scientific">Euphydryas editha</name>
    <name type="common">Edith's checkerspot</name>
    <dbReference type="NCBI Taxonomy" id="104508"/>
    <lineage>
        <taxon>Eukaryota</taxon>
        <taxon>Metazoa</taxon>
        <taxon>Ecdysozoa</taxon>
        <taxon>Arthropoda</taxon>
        <taxon>Hexapoda</taxon>
        <taxon>Insecta</taxon>
        <taxon>Pterygota</taxon>
        <taxon>Neoptera</taxon>
        <taxon>Endopterygota</taxon>
        <taxon>Lepidoptera</taxon>
        <taxon>Glossata</taxon>
        <taxon>Ditrysia</taxon>
        <taxon>Papilionoidea</taxon>
        <taxon>Nymphalidae</taxon>
        <taxon>Nymphalinae</taxon>
        <taxon>Euphydryas</taxon>
    </lineage>
</organism>
<name>A0AAU9U9C9_EUPED</name>
<sequence length="229" mass="26186">MSSMKKRKYNDDYIKYGFVTIHKNGIDQPQCVRGRVLSNDAMRPSRLERHLSTKHSALKDKPKEFFTSKSASLKRMKLNSTGSFAQSSEKVLEASYELSLLIAKAKKSHTIGETLVKPCLLKAADIVLKLTDNTVKRRIDDMFEDIKNQKVEAVKESSFFEIQLDKITDVAQYCQLLVFIRYIQNETIKEELLFTKLTTTSKASDIMTAISEFFVKVVPALKPLFDRFG</sequence>
<dbReference type="EMBL" id="CAKOGL010000016">
    <property type="protein sequence ID" value="CAH2096181.1"/>
    <property type="molecule type" value="Genomic_DNA"/>
</dbReference>
<comment type="caution">
    <text evidence="1">The sequence shown here is derived from an EMBL/GenBank/DDBJ whole genome shotgun (WGS) entry which is preliminary data.</text>
</comment>
<protein>
    <submittedName>
        <fullName evidence="1">Uncharacterized protein</fullName>
    </submittedName>
</protein>
<keyword evidence="2" id="KW-1185">Reference proteome</keyword>
<dbReference type="PANTHER" id="PTHR45913:SF22">
    <property type="entry name" value="SCAN BOX DOMAIN-CONTAINING PROTEIN"/>
    <property type="match status" value="1"/>
</dbReference>
<dbReference type="AlphaFoldDB" id="A0AAU9U9C9"/>
<reference evidence="1" key="1">
    <citation type="submission" date="2022-03" db="EMBL/GenBank/DDBJ databases">
        <authorList>
            <person name="Tunstrom K."/>
        </authorList>
    </citation>
    <scope>NUCLEOTIDE SEQUENCE</scope>
</reference>
<dbReference type="Proteomes" id="UP001153954">
    <property type="component" value="Unassembled WGS sequence"/>
</dbReference>
<proteinExistence type="predicted"/>